<evidence type="ECO:0000256" key="4">
    <source>
        <dbReference type="ARBA" id="ARBA00022679"/>
    </source>
</evidence>
<keyword evidence="7 10" id="KW-0067">ATP-binding</keyword>
<comment type="caution">
    <text evidence="10">Lacks conserved residue(s) required for the propagation of feature annotation.</text>
</comment>
<evidence type="ECO:0000256" key="2">
    <source>
        <dbReference type="ARBA" id="ARBA00003213"/>
    </source>
</evidence>
<keyword evidence="5 10" id="KW-0819">tRNA processing</keyword>
<evidence type="ECO:0000256" key="6">
    <source>
        <dbReference type="ARBA" id="ARBA00022741"/>
    </source>
</evidence>
<comment type="function">
    <text evidence="2 10 12">Catalyzes the transfer of a dimethylallyl group onto the adenine at position 37 in tRNAs that read codons beginning with uridine, leading to the formation of N6-(dimethylallyl)adenosine (i(6)A).</text>
</comment>
<evidence type="ECO:0000256" key="7">
    <source>
        <dbReference type="ARBA" id="ARBA00022840"/>
    </source>
</evidence>
<evidence type="ECO:0000256" key="11">
    <source>
        <dbReference type="RuleBase" id="RU003783"/>
    </source>
</evidence>
<keyword evidence="15" id="KW-1185">Reference proteome</keyword>
<evidence type="ECO:0000256" key="12">
    <source>
        <dbReference type="RuleBase" id="RU003784"/>
    </source>
</evidence>
<dbReference type="NCBIfam" id="TIGR00174">
    <property type="entry name" value="miaA"/>
    <property type="match status" value="1"/>
</dbReference>
<dbReference type="Pfam" id="PF01715">
    <property type="entry name" value="IPPT"/>
    <property type="match status" value="1"/>
</dbReference>
<dbReference type="InterPro" id="IPR027417">
    <property type="entry name" value="P-loop_NTPase"/>
</dbReference>
<feature type="region of interest" description="Interaction with substrate tRNA" evidence="10">
    <location>
        <begin position="49"/>
        <end position="52"/>
    </location>
</feature>
<evidence type="ECO:0000256" key="8">
    <source>
        <dbReference type="ARBA" id="ARBA00022842"/>
    </source>
</evidence>
<evidence type="ECO:0000256" key="1">
    <source>
        <dbReference type="ARBA" id="ARBA00001946"/>
    </source>
</evidence>
<evidence type="ECO:0000256" key="5">
    <source>
        <dbReference type="ARBA" id="ARBA00022694"/>
    </source>
</evidence>
<feature type="binding site" evidence="10">
    <location>
        <begin position="24"/>
        <end position="31"/>
    </location>
    <ligand>
        <name>ATP</name>
        <dbReference type="ChEBI" id="CHEBI:30616"/>
    </ligand>
</feature>
<evidence type="ECO:0000256" key="13">
    <source>
        <dbReference type="RuleBase" id="RU003785"/>
    </source>
</evidence>
<keyword evidence="8 10" id="KW-0460">Magnesium</keyword>
<keyword evidence="6 10" id="KW-0547">Nucleotide-binding</keyword>
<name>A0ABV7Z1Y4_9BACT</name>
<dbReference type="GO" id="GO:0052381">
    <property type="term" value="F:tRNA dimethylallyltransferase activity"/>
    <property type="evidence" value="ECO:0007669"/>
    <property type="project" value="UniProtKB-EC"/>
</dbReference>
<dbReference type="EMBL" id="JBHRYQ010000001">
    <property type="protein sequence ID" value="MFC3812682.1"/>
    <property type="molecule type" value="Genomic_DNA"/>
</dbReference>
<proteinExistence type="inferred from homology"/>
<dbReference type="InterPro" id="IPR039657">
    <property type="entry name" value="Dimethylallyltransferase"/>
</dbReference>
<evidence type="ECO:0000256" key="9">
    <source>
        <dbReference type="ARBA" id="ARBA00049563"/>
    </source>
</evidence>
<accession>A0ABV7Z1Y4</accession>
<dbReference type="InterPro" id="IPR018022">
    <property type="entry name" value="IPT"/>
</dbReference>
<evidence type="ECO:0000313" key="15">
    <source>
        <dbReference type="Proteomes" id="UP001595616"/>
    </source>
</evidence>
<keyword evidence="4 10" id="KW-0808">Transferase</keyword>
<evidence type="ECO:0000256" key="10">
    <source>
        <dbReference type="HAMAP-Rule" id="MF_00185"/>
    </source>
</evidence>
<dbReference type="SUPFAM" id="SSF52540">
    <property type="entry name" value="P-loop containing nucleoside triphosphate hydrolases"/>
    <property type="match status" value="2"/>
</dbReference>
<evidence type="ECO:0000313" key="14">
    <source>
        <dbReference type="EMBL" id="MFC3812682.1"/>
    </source>
</evidence>
<comment type="similarity">
    <text evidence="3 10 13">Belongs to the IPP transferase family.</text>
</comment>
<gene>
    <name evidence="10 14" type="primary">miaA</name>
    <name evidence="14" type="ORF">ACFOOI_18615</name>
</gene>
<protein>
    <recommendedName>
        <fullName evidence="10">tRNA dimethylallyltransferase</fullName>
        <ecNumber evidence="10">2.5.1.75</ecNumber>
    </recommendedName>
    <alternativeName>
        <fullName evidence="10">Dimethylallyl diphosphate:tRNA dimethylallyltransferase</fullName>
        <shortName evidence="10">DMAPP:tRNA dimethylallyltransferase</shortName>
        <shortName evidence="10">DMATase</shortName>
    </alternativeName>
    <alternativeName>
        <fullName evidence="10">Isopentenyl-diphosphate:tRNA isopentenyltransferase</fullName>
        <shortName evidence="10">IPP transferase</shortName>
        <shortName evidence="10">IPPT</shortName>
        <shortName evidence="10">IPTase</shortName>
    </alternativeName>
</protein>
<dbReference type="Proteomes" id="UP001595616">
    <property type="component" value="Unassembled WGS sequence"/>
</dbReference>
<organism evidence="14 15">
    <name type="scientific">Lacihabitans lacunae</name>
    <dbReference type="NCBI Taxonomy" id="1028214"/>
    <lineage>
        <taxon>Bacteria</taxon>
        <taxon>Pseudomonadati</taxon>
        <taxon>Bacteroidota</taxon>
        <taxon>Cytophagia</taxon>
        <taxon>Cytophagales</taxon>
        <taxon>Leadbetterellaceae</taxon>
        <taxon>Lacihabitans</taxon>
    </lineage>
</organism>
<feature type="site" description="Interaction with substrate tRNA" evidence="10">
    <location>
        <position position="137"/>
    </location>
</feature>
<dbReference type="EC" id="2.5.1.75" evidence="10"/>
<comment type="caution">
    <text evidence="14">The sequence shown here is derived from an EMBL/GenBank/DDBJ whole genome shotgun (WGS) entry which is preliminary data.</text>
</comment>
<evidence type="ECO:0000256" key="3">
    <source>
        <dbReference type="ARBA" id="ARBA00005842"/>
    </source>
</evidence>
<comment type="subunit">
    <text evidence="10">Monomer.</text>
</comment>
<dbReference type="PANTHER" id="PTHR11088:SF60">
    <property type="entry name" value="TRNA DIMETHYLALLYLTRANSFERASE"/>
    <property type="match status" value="1"/>
</dbReference>
<dbReference type="HAMAP" id="MF_00185">
    <property type="entry name" value="IPP_trans"/>
    <property type="match status" value="1"/>
</dbReference>
<comment type="cofactor">
    <cofactor evidence="1 10">
        <name>Mg(2+)</name>
        <dbReference type="ChEBI" id="CHEBI:18420"/>
    </cofactor>
</comment>
<feature type="binding site" evidence="10">
    <location>
        <begin position="26"/>
        <end position="31"/>
    </location>
    <ligand>
        <name>substrate</name>
    </ligand>
</feature>
<sequence length="314" mass="35807">MKGNKIAKSKGELMSKKYLVLVVGPTAVGKTELCVSLAQKLHCDIVSCDSRQFYKEMEIGTAKPSLSEMGGVTHHFINSHSITQTYSAGDYERDVEALLATYFVQKDVVIMTGGSGLFVKAITEGLDDMPVVPAELRAQLMQDLADNGVIFMQEKLKELDPVAFENMDIWNHQRVVRALEVCMHTGKPFSSFKNNLSKKRDYEIIKIGIQRPREELYERINLRVDGMIAKGLLDEVKSLQAFESHNALQTVGYKEVFGFFKNEYDFAAMVELLKRNTRRYAKRQITWFNNQDSFTWFSPKQFEEILAFVKSKIS</sequence>
<dbReference type="RefSeq" id="WP_379839572.1">
    <property type="nucleotide sequence ID" value="NZ_JBHRYQ010000001.1"/>
</dbReference>
<comment type="catalytic activity">
    <reaction evidence="9 10 11">
        <text>adenosine(37) in tRNA + dimethylallyl diphosphate = N(6)-dimethylallyladenosine(37) in tRNA + diphosphate</text>
        <dbReference type="Rhea" id="RHEA:26482"/>
        <dbReference type="Rhea" id="RHEA-COMP:10162"/>
        <dbReference type="Rhea" id="RHEA-COMP:10375"/>
        <dbReference type="ChEBI" id="CHEBI:33019"/>
        <dbReference type="ChEBI" id="CHEBI:57623"/>
        <dbReference type="ChEBI" id="CHEBI:74411"/>
        <dbReference type="ChEBI" id="CHEBI:74415"/>
        <dbReference type="EC" id="2.5.1.75"/>
    </reaction>
</comment>
<dbReference type="PANTHER" id="PTHR11088">
    <property type="entry name" value="TRNA DIMETHYLALLYLTRANSFERASE"/>
    <property type="match status" value="1"/>
</dbReference>
<dbReference type="Gene3D" id="3.40.50.300">
    <property type="entry name" value="P-loop containing nucleotide triphosphate hydrolases"/>
    <property type="match status" value="1"/>
</dbReference>
<dbReference type="Gene3D" id="1.10.20.140">
    <property type="match status" value="1"/>
</dbReference>
<feature type="region of interest" description="Interaction with substrate tRNA" evidence="10">
    <location>
        <begin position="173"/>
        <end position="177"/>
    </location>
</feature>
<reference evidence="15" key="1">
    <citation type="journal article" date="2019" name="Int. J. Syst. Evol. Microbiol.">
        <title>The Global Catalogue of Microorganisms (GCM) 10K type strain sequencing project: providing services to taxonomists for standard genome sequencing and annotation.</title>
        <authorList>
            <consortium name="The Broad Institute Genomics Platform"/>
            <consortium name="The Broad Institute Genome Sequencing Center for Infectious Disease"/>
            <person name="Wu L."/>
            <person name="Ma J."/>
        </authorList>
    </citation>
    <scope>NUCLEOTIDE SEQUENCE [LARGE SCALE GENOMIC DNA]</scope>
    <source>
        <strain evidence="15">CECT 7956</strain>
    </source>
</reference>
<feature type="site" description="Interaction with substrate tRNA" evidence="10">
    <location>
        <position position="115"/>
    </location>
</feature>